<evidence type="ECO:0000259" key="6">
    <source>
        <dbReference type="Pfam" id="PF05175"/>
    </source>
</evidence>
<comment type="function">
    <text evidence="5">Methylates the class 1 translation termination release factors RF1/PrfA and RF2/PrfB on the glutamine residue of the universally conserved GGQ motif.</text>
</comment>
<dbReference type="SUPFAM" id="SSF53335">
    <property type="entry name" value="S-adenosyl-L-methionine-dependent methyltransferases"/>
    <property type="match status" value="1"/>
</dbReference>
<protein>
    <recommendedName>
        <fullName evidence="5">Release factor glutamine methyltransferase</fullName>
        <shortName evidence="5">RF MTase</shortName>
        <ecNumber evidence="5">2.1.1.297</ecNumber>
    </recommendedName>
    <alternativeName>
        <fullName evidence="5">N5-glutamine methyltransferase PrmC</fullName>
    </alternativeName>
    <alternativeName>
        <fullName evidence="5">Protein-(glutamine-N5) MTase PrmC</fullName>
    </alternativeName>
    <alternativeName>
        <fullName evidence="5">Protein-glutamine N-methyltransferase PrmC</fullName>
    </alternativeName>
</protein>
<evidence type="ECO:0000256" key="1">
    <source>
        <dbReference type="ARBA" id="ARBA00022603"/>
    </source>
</evidence>
<organism evidence="8 9">
    <name type="scientific">Thermodesulfatator autotrophicus</name>
    <dbReference type="NCBI Taxonomy" id="1795632"/>
    <lineage>
        <taxon>Bacteria</taxon>
        <taxon>Pseudomonadati</taxon>
        <taxon>Thermodesulfobacteriota</taxon>
        <taxon>Thermodesulfobacteria</taxon>
        <taxon>Thermodesulfobacteriales</taxon>
        <taxon>Thermodesulfatatoraceae</taxon>
        <taxon>Thermodesulfatator</taxon>
    </lineage>
</organism>
<dbReference type="InterPro" id="IPR007848">
    <property type="entry name" value="Small_mtfrase_dom"/>
</dbReference>
<comment type="similarity">
    <text evidence="5">Belongs to the protein N5-glutamine methyltransferase family. PrmC subfamily.</text>
</comment>
<feature type="binding site" evidence="5">
    <location>
        <begin position="118"/>
        <end position="122"/>
    </location>
    <ligand>
        <name>S-adenosyl-L-methionine</name>
        <dbReference type="ChEBI" id="CHEBI:59789"/>
    </ligand>
</feature>
<keyword evidence="9" id="KW-1185">Reference proteome</keyword>
<dbReference type="OrthoDB" id="9800643at2"/>
<dbReference type="NCBIfam" id="TIGR00536">
    <property type="entry name" value="hemK_fam"/>
    <property type="match status" value="1"/>
</dbReference>
<name>A0A177E6U1_9BACT</name>
<keyword evidence="3 5" id="KW-0949">S-adenosyl-L-methionine</keyword>
<evidence type="ECO:0000256" key="2">
    <source>
        <dbReference type="ARBA" id="ARBA00022679"/>
    </source>
</evidence>
<evidence type="ECO:0000256" key="3">
    <source>
        <dbReference type="ARBA" id="ARBA00022691"/>
    </source>
</evidence>
<reference evidence="8 9" key="1">
    <citation type="submission" date="2016-02" db="EMBL/GenBank/DDBJ databases">
        <title>Draft genome sequence of Thermodesulfatator sp. S606.</title>
        <authorList>
            <person name="Lai Q."/>
            <person name="Cao J."/>
            <person name="Dupont S."/>
            <person name="Shao Z."/>
            <person name="Jebbar M."/>
            <person name="Alain K."/>
        </authorList>
    </citation>
    <scope>NUCLEOTIDE SEQUENCE [LARGE SCALE GENOMIC DNA]</scope>
    <source>
        <strain evidence="8 9">S606</strain>
    </source>
</reference>
<feature type="binding site" evidence="5">
    <location>
        <begin position="186"/>
        <end position="189"/>
    </location>
    <ligand>
        <name>substrate</name>
    </ligand>
</feature>
<dbReference type="NCBIfam" id="TIGR03534">
    <property type="entry name" value="RF_mod_PrmC"/>
    <property type="match status" value="1"/>
</dbReference>
<dbReference type="PROSITE" id="PS00092">
    <property type="entry name" value="N6_MTASE"/>
    <property type="match status" value="1"/>
</dbReference>
<dbReference type="PANTHER" id="PTHR18895:SF74">
    <property type="entry name" value="MTRF1L RELEASE FACTOR GLUTAMINE METHYLTRANSFERASE"/>
    <property type="match status" value="1"/>
</dbReference>
<evidence type="ECO:0000313" key="8">
    <source>
        <dbReference type="EMBL" id="OAG27160.1"/>
    </source>
</evidence>
<keyword evidence="1 5" id="KW-0489">Methyltransferase</keyword>
<dbReference type="EC" id="2.1.1.297" evidence="5"/>
<dbReference type="AlphaFoldDB" id="A0A177E6U1"/>
<evidence type="ECO:0000259" key="7">
    <source>
        <dbReference type="Pfam" id="PF17827"/>
    </source>
</evidence>
<dbReference type="GO" id="GO:0102559">
    <property type="term" value="F:peptide chain release factor N(5)-glutamine methyltransferase activity"/>
    <property type="evidence" value="ECO:0007669"/>
    <property type="project" value="UniProtKB-EC"/>
</dbReference>
<feature type="domain" description="Methyltransferase small" evidence="6">
    <location>
        <begin position="98"/>
        <end position="194"/>
    </location>
</feature>
<dbReference type="InterPro" id="IPR019874">
    <property type="entry name" value="RF_methyltr_PrmC"/>
</dbReference>
<dbReference type="GO" id="GO:0032259">
    <property type="term" value="P:methylation"/>
    <property type="evidence" value="ECO:0007669"/>
    <property type="project" value="UniProtKB-KW"/>
</dbReference>
<comment type="caution">
    <text evidence="8">The sequence shown here is derived from an EMBL/GenBank/DDBJ whole genome shotgun (WGS) entry which is preliminary data.</text>
</comment>
<evidence type="ECO:0000256" key="5">
    <source>
        <dbReference type="HAMAP-Rule" id="MF_02126"/>
    </source>
</evidence>
<evidence type="ECO:0000313" key="9">
    <source>
        <dbReference type="Proteomes" id="UP000076964"/>
    </source>
</evidence>
<dbReference type="RefSeq" id="WP_082863584.1">
    <property type="nucleotide sequence ID" value="NZ_LSFI01000038.1"/>
</dbReference>
<sequence length="279" mass="31621">MPCVRDVLEKAQNLLISKGFSQSEAAFEARFILSFLLKMRPLDVFTISEISPEVSARFLNLVKKRAEGVPTAYLLGETEFFGRPFVVGPGVLIPRPETEILVEKVLETVSQGKILELGVGSGCISITLALEAPKLTLFGVELSSKALEYAKTNRRRYNLEKRVFWIRGNWLRPIKKNRQFKAIVSNPPYIAEKEWPFLEKEVKNYEPREALLAGPYGLHFIAKTLKEAPDYLVPGGYVFLEIGYQQKDGVAALAESLGYRYYFEKDLSGYYRVLVAKLK</sequence>
<dbReference type="InterPro" id="IPR004556">
    <property type="entry name" value="HemK-like"/>
</dbReference>
<accession>A0A177E6U1</accession>
<dbReference type="PANTHER" id="PTHR18895">
    <property type="entry name" value="HEMK METHYLTRANSFERASE"/>
    <property type="match status" value="1"/>
</dbReference>
<feature type="binding site" evidence="5">
    <location>
        <position position="186"/>
    </location>
    <ligand>
        <name>S-adenosyl-L-methionine</name>
        <dbReference type="ChEBI" id="CHEBI:59789"/>
    </ligand>
</feature>
<proteinExistence type="inferred from homology"/>
<keyword evidence="2 5" id="KW-0808">Transferase</keyword>
<dbReference type="Proteomes" id="UP000076964">
    <property type="component" value="Unassembled WGS sequence"/>
</dbReference>
<dbReference type="InterPro" id="IPR040758">
    <property type="entry name" value="PrmC_N"/>
</dbReference>
<dbReference type="Pfam" id="PF17827">
    <property type="entry name" value="PrmC_N"/>
    <property type="match status" value="1"/>
</dbReference>
<evidence type="ECO:0000256" key="4">
    <source>
        <dbReference type="ARBA" id="ARBA00048391"/>
    </source>
</evidence>
<dbReference type="CDD" id="cd02440">
    <property type="entry name" value="AdoMet_MTases"/>
    <property type="match status" value="1"/>
</dbReference>
<comment type="catalytic activity">
    <reaction evidence="4 5">
        <text>L-glutaminyl-[peptide chain release factor] + S-adenosyl-L-methionine = N(5)-methyl-L-glutaminyl-[peptide chain release factor] + S-adenosyl-L-homocysteine + H(+)</text>
        <dbReference type="Rhea" id="RHEA:42896"/>
        <dbReference type="Rhea" id="RHEA-COMP:10271"/>
        <dbReference type="Rhea" id="RHEA-COMP:10272"/>
        <dbReference type="ChEBI" id="CHEBI:15378"/>
        <dbReference type="ChEBI" id="CHEBI:30011"/>
        <dbReference type="ChEBI" id="CHEBI:57856"/>
        <dbReference type="ChEBI" id="CHEBI:59789"/>
        <dbReference type="ChEBI" id="CHEBI:61891"/>
        <dbReference type="EC" id="2.1.1.297"/>
    </reaction>
</comment>
<dbReference type="Gene3D" id="3.40.50.150">
    <property type="entry name" value="Vaccinia Virus protein VP39"/>
    <property type="match status" value="1"/>
</dbReference>
<dbReference type="InterPro" id="IPR002052">
    <property type="entry name" value="DNA_methylase_N6_adenine_CS"/>
</dbReference>
<dbReference type="InterPro" id="IPR029063">
    <property type="entry name" value="SAM-dependent_MTases_sf"/>
</dbReference>
<dbReference type="InterPro" id="IPR050320">
    <property type="entry name" value="N5-glutamine_MTase"/>
</dbReference>
<feature type="domain" description="Release factor glutamine methyltransferase N-terminal" evidence="7">
    <location>
        <begin position="7"/>
        <end position="76"/>
    </location>
</feature>
<dbReference type="HAMAP" id="MF_02126">
    <property type="entry name" value="RF_methyltr_PrmC"/>
    <property type="match status" value="1"/>
</dbReference>
<dbReference type="Gene3D" id="1.10.8.10">
    <property type="entry name" value="DNA helicase RuvA subunit, C-terminal domain"/>
    <property type="match status" value="1"/>
</dbReference>
<feature type="binding site" evidence="5">
    <location>
        <position position="170"/>
    </location>
    <ligand>
        <name>S-adenosyl-L-methionine</name>
        <dbReference type="ChEBI" id="CHEBI:59789"/>
    </ligand>
</feature>
<dbReference type="GO" id="GO:0003676">
    <property type="term" value="F:nucleic acid binding"/>
    <property type="evidence" value="ECO:0007669"/>
    <property type="project" value="InterPro"/>
</dbReference>
<gene>
    <name evidence="5" type="primary">prmC</name>
    <name evidence="8" type="ORF">TH606_08380</name>
</gene>
<dbReference type="STRING" id="1795632.TH606_08380"/>
<feature type="binding site" evidence="5">
    <location>
        <position position="141"/>
    </location>
    <ligand>
        <name>S-adenosyl-L-methionine</name>
        <dbReference type="ChEBI" id="CHEBI:59789"/>
    </ligand>
</feature>
<dbReference type="Pfam" id="PF05175">
    <property type="entry name" value="MTS"/>
    <property type="match status" value="1"/>
</dbReference>
<dbReference type="EMBL" id="LSFI01000038">
    <property type="protein sequence ID" value="OAG27160.1"/>
    <property type="molecule type" value="Genomic_DNA"/>
</dbReference>